<dbReference type="GO" id="GO:0016747">
    <property type="term" value="F:acyltransferase activity, transferring groups other than amino-acyl groups"/>
    <property type="evidence" value="ECO:0007669"/>
    <property type="project" value="InterPro"/>
</dbReference>
<evidence type="ECO:0000313" key="2">
    <source>
        <dbReference type="EMBL" id="MST71687.1"/>
    </source>
</evidence>
<evidence type="ECO:0000313" key="3">
    <source>
        <dbReference type="Proteomes" id="UP000469325"/>
    </source>
</evidence>
<dbReference type="Gene3D" id="3.40.630.30">
    <property type="match status" value="1"/>
</dbReference>
<dbReference type="InterPro" id="IPR000182">
    <property type="entry name" value="GNAT_dom"/>
</dbReference>
<dbReference type="Proteomes" id="UP000469325">
    <property type="component" value="Unassembled WGS sequence"/>
</dbReference>
<dbReference type="CDD" id="cd04301">
    <property type="entry name" value="NAT_SF"/>
    <property type="match status" value="1"/>
</dbReference>
<organism evidence="2 3">
    <name type="scientific">Olsenella porci</name>
    <dbReference type="NCBI Taxonomy" id="2652279"/>
    <lineage>
        <taxon>Bacteria</taxon>
        <taxon>Bacillati</taxon>
        <taxon>Actinomycetota</taxon>
        <taxon>Coriobacteriia</taxon>
        <taxon>Coriobacteriales</taxon>
        <taxon>Atopobiaceae</taxon>
        <taxon>Olsenella</taxon>
    </lineage>
</organism>
<accession>A0A6N7X8C7</accession>
<dbReference type="AlphaFoldDB" id="A0A6N7X8C7"/>
<protein>
    <recommendedName>
        <fullName evidence="1">N-acetyltransferase domain-containing protein</fullName>
    </recommendedName>
</protein>
<sequence length="218" mass="24610">MPSVKFRPFADDDFESLSDIYGRLWCDARREDEMRLFGAVAVATYLSISPHSIVAEHDGRAIGCALGRVAGEASPSQWRWHRNLLIKAARAFYPELSRRMHDQLLVDRRELDVAATYLQSDDDCTSAELNLLMVDPDTKGLGVGGRLFDLMRRKLDAEGADGFFLMTDDECDFAFYDHKGLSRLASYESQTVPGAEGEGREVKLPGIYIYGQTFRQER</sequence>
<dbReference type="PROSITE" id="PS51186">
    <property type="entry name" value="GNAT"/>
    <property type="match status" value="1"/>
</dbReference>
<dbReference type="RefSeq" id="WP_154433450.1">
    <property type="nucleotide sequence ID" value="NZ_VUNC01000001.1"/>
</dbReference>
<dbReference type="InterPro" id="IPR016181">
    <property type="entry name" value="Acyl_CoA_acyltransferase"/>
</dbReference>
<keyword evidence="3" id="KW-1185">Reference proteome</keyword>
<gene>
    <name evidence="2" type="ORF">FYJ68_00945</name>
</gene>
<comment type="caution">
    <text evidence="2">The sequence shown here is derived from an EMBL/GenBank/DDBJ whole genome shotgun (WGS) entry which is preliminary data.</text>
</comment>
<evidence type="ECO:0000259" key="1">
    <source>
        <dbReference type="PROSITE" id="PS51186"/>
    </source>
</evidence>
<proteinExistence type="predicted"/>
<dbReference type="SUPFAM" id="SSF55729">
    <property type="entry name" value="Acyl-CoA N-acyltransferases (Nat)"/>
    <property type="match status" value="1"/>
</dbReference>
<reference evidence="2 3" key="1">
    <citation type="submission" date="2019-08" db="EMBL/GenBank/DDBJ databases">
        <title>In-depth cultivation of the pig gut microbiome towards novel bacterial diversity and tailored functional studies.</title>
        <authorList>
            <person name="Wylensek D."/>
            <person name="Hitch T.C.A."/>
            <person name="Clavel T."/>
        </authorList>
    </citation>
    <scope>NUCLEOTIDE SEQUENCE [LARGE SCALE GENOMIC DNA]</scope>
    <source>
        <strain evidence="2 3">CA-Schmier-601-WT-1</strain>
    </source>
</reference>
<feature type="domain" description="N-acetyltransferase" evidence="1">
    <location>
        <begin position="4"/>
        <end position="215"/>
    </location>
</feature>
<dbReference type="EMBL" id="VUNC01000001">
    <property type="protein sequence ID" value="MST71687.1"/>
    <property type="molecule type" value="Genomic_DNA"/>
</dbReference>
<name>A0A6N7X8C7_9ACTN</name>